<dbReference type="Gene3D" id="3.30.70.20">
    <property type="match status" value="2"/>
</dbReference>
<dbReference type="RefSeq" id="WP_277445606.1">
    <property type="nucleotide sequence ID" value="NZ_JAKOAV010000067.1"/>
</dbReference>
<proteinExistence type="inferred from homology"/>
<dbReference type="SUPFAM" id="SSF51971">
    <property type="entry name" value="Nucleotide-binding domain"/>
    <property type="match status" value="1"/>
</dbReference>
<dbReference type="Proteomes" id="UP001154312">
    <property type="component" value="Unassembled WGS sequence"/>
</dbReference>
<feature type="domain" description="4Fe-4S ferredoxin-type" evidence="9">
    <location>
        <begin position="950"/>
        <end position="979"/>
    </location>
</feature>
<evidence type="ECO:0000256" key="2">
    <source>
        <dbReference type="ARBA" id="ARBA00006561"/>
    </source>
</evidence>
<dbReference type="AlphaFoldDB" id="A0A9X4JWT9"/>
<dbReference type="Pfam" id="PF07992">
    <property type="entry name" value="Pyr_redox_2"/>
    <property type="match status" value="2"/>
</dbReference>
<keyword evidence="5" id="KW-0274">FAD</keyword>
<comment type="caution">
    <text evidence="10">The sequence shown here is derived from an EMBL/GenBank/DDBJ whole genome shotgun (WGS) entry which is preliminary data.</text>
</comment>
<evidence type="ECO:0000256" key="8">
    <source>
        <dbReference type="ARBA" id="ARBA00023014"/>
    </source>
</evidence>
<comment type="similarity">
    <text evidence="2">Belongs to the HdrA family.</text>
</comment>
<dbReference type="PROSITE" id="PS00198">
    <property type="entry name" value="4FE4S_FER_1"/>
    <property type="match status" value="1"/>
</dbReference>
<dbReference type="SUPFAM" id="SSF54862">
    <property type="entry name" value="4Fe-4S ferredoxins"/>
    <property type="match status" value="1"/>
</dbReference>
<evidence type="ECO:0000256" key="4">
    <source>
        <dbReference type="ARBA" id="ARBA00022723"/>
    </source>
</evidence>
<dbReference type="PANTHER" id="PTHR43498">
    <property type="entry name" value="FERREDOXIN:COB-COM HETERODISULFIDE REDUCTASE SUBUNIT A"/>
    <property type="match status" value="1"/>
</dbReference>
<evidence type="ECO:0000256" key="1">
    <source>
        <dbReference type="ARBA" id="ARBA00001974"/>
    </source>
</evidence>
<dbReference type="EMBL" id="JAKOAV010000067">
    <property type="protein sequence ID" value="MDF9410060.1"/>
    <property type="molecule type" value="Genomic_DNA"/>
</dbReference>
<feature type="domain" description="4Fe-4S ferredoxin-type" evidence="9">
    <location>
        <begin position="983"/>
        <end position="1012"/>
    </location>
</feature>
<dbReference type="PANTHER" id="PTHR43498:SF1">
    <property type="entry name" value="COB--COM HETERODISULFIDE REDUCTASE IRON-SULFUR SUBUNIT A"/>
    <property type="match status" value="1"/>
</dbReference>
<dbReference type="InterPro" id="IPR039650">
    <property type="entry name" value="HdrA-like"/>
</dbReference>
<reference evidence="10" key="1">
    <citation type="submission" date="2022-02" db="EMBL/GenBank/DDBJ databases">
        <authorList>
            <person name="Leng L."/>
        </authorList>
    </citation>
    <scope>NUCLEOTIDE SEQUENCE</scope>
    <source>
        <strain evidence="10">JI</strain>
    </source>
</reference>
<evidence type="ECO:0000256" key="5">
    <source>
        <dbReference type="ARBA" id="ARBA00022827"/>
    </source>
</evidence>
<dbReference type="InterPro" id="IPR036188">
    <property type="entry name" value="FAD/NAD-bd_sf"/>
</dbReference>
<evidence type="ECO:0000256" key="7">
    <source>
        <dbReference type="ARBA" id="ARBA00023004"/>
    </source>
</evidence>
<name>A0A9X4JWT9_9FIRM</name>
<evidence type="ECO:0000256" key="6">
    <source>
        <dbReference type="ARBA" id="ARBA00023002"/>
    </source>
</evidence>
<evidence type="ECO:0000259" key="9">
    <source>
        <dbReference type="PROSITE" id="PS51379"/>
    </source>
</evidence>
<feature type="domain" description="4Fe-4S ferredoxin-type" evidence="9">
    <location>
        <begin position="112"/>
        <end position="143"/>
    </location>
</feature>
<sequence>MEKEQIIEQISKSFGTRNFGDVMVVGGGISGIQAALDLGTAGFKVYLVDTAPTIGGHMAQLDKTFPTNDCSMCIESPKFVECNRHPNIEIVSYTEVHGVEGKAGDFKVTLFKKPRYIDESKCTGCTVCAEYCPVKYPDQFNQGISNNKAIHIYFAQAIPLKPYIDESCLYLKEEKCQICQGVCKTGAIDLKQAGEKIEVQVGAIILAPGYEPFDPKLREDYGYGKFENVVTSMDYERLLCATGPYEGEILRATDKKHPHNIAWIHCVGSRQVIPGGNSYCSAVCCTYTQKQVILTKDHDADARCTIFHNDIRSYGKDFERFYQRAENLPGIRFIRSYVSIGKEIPESKNVTIRYSTPDDGVKEEEFDMVVLSVGLNPPHDFKGLADRFGIELNNHGFCKTNPFNPMETTRPGIFVSGAFQGPVDIPESVVTASGAGSQCGELLNYRRGNLSRERVYPPERDVSQEEPRIGVYVCHCGANIGRIVDVPDTVEYAKTLPNVVHAEENLFICSTEAAAMLAKDIQERDLNRVIVAACTPRTHEPLFRDTLREAGINQYYYDMANIREHCSWVHSKEKEAATQKSKDIIRMSVARAIHLEPLQEFDLPVDKRAVVVGGGVAGMTSALSIASQGHEVHLVEKEKELGGIARRIHYTLEGLDVQSYLRDLISKVYRHPLVHVYTGATIPEATGYVGNFTTKVKSGGRVSEIKHGATVIATGADVYKPTEYLYGEDDRVMTHLELEEQIAKGDEKVINAGSIAMIQCVGCRQEDRNYCSRICCGESIKNALKLKEINPEIDIYIFFRDIRSYGFKEDYYREAASKDVRFIRYEPDNKPQVEAVQEDGRSFLRITATDPVLGKKLEIDADALALAAAVIPAADRKEISGLFKVSLGPDEFFQEAHVKLRPVDFGAEGVYLCGIAHYPKLLSETVSQAYGAAGRALTLLANDTVVASGSVCAVNERMCMGCGACVTACTYGAIELHDTKQGKKAEVIPVLCKGDGLCNAKCPTGAIQLKHYTDEELLSQIDARFKESFV</sequence>
<dbReference type="Pfam" id="PF00037">
    <property type="entry name" value="Fer4"/>
    <property type="match status" value="1"/>
</dbReference>
<keyword evidence="4" id="KW-0479">Metal-binding</keyword>
<keyword evidence="6" id="KW-0560">Oxidoreductase</keyword>
<dbReference type="GO" id="GO:0016491">
    <property type="term" value="F:oxidoreductase activity"/>
    <property type="evidence" value="ECO:0007669"/>
    <property type="project" value="UniProtKB-KW"/>
</dbReference>
<dbReference type="Pfam" id="PF12838">
    <property type="entry name" value="Fer4_7"/>
    <property type="match status" value="1"/>
</dbReference>
<dbReference type="Gene3D" id="3.40.50.720">
    <property type="entry name" value="NAD(P)-binding Rossmann-like Domain"/>
    <property type="match status" value="1"/>
</dbReference>
<dbReference type="InterPro" id="IPR023753">
    <property type="entry name" value="FAD/NAD-binding_dom"/>
</dbReference>
<evidence type="ECO:0000313" key="10">
    <source>
        <dbReference type="EMBL" id="MDF9410060.1"/>
    </source>
</evidence>
<keyword evidence="5" id="KW-0285">Flavoprotein</keyword>
<organism evidence="10 11">
    <name type="scientific">Pelotomaculum isophthalicicum JI</name>
    <dbReference type="NCBI Taxonomy" id="947010"/>
    <lineage>
        <taxon>Bacteria</taxon>
        <taxon>Bacillati</taxon>
        <taxon>Bacillota</taxon>
        <taxon>Clostridia</taxon>
        <taxon>Eubacteriales</taxon>
        <taxon>Desulfotomaculaceae</taxon>
        <taxon>Pelotomaculum</taxon>
    </lineage>
</organism>
<evidence type="ECO:0000313" key="11">
    <source>
        <dbReference type="Proteomes" id="UP001154312"/>
    </source>
</evidence>
<keyword evidence="11" id="KW-1185">Reference proteome</keyword>
<dbReference type="GO" id="GO:0046872">
    <property type="term" value="F:metal ion binding"/>
    <property type="evidence" value="ECO:0007669"/>
    <property type="project" value="UniProtKB-KW"/>
</dbReference>
<keyword evidence="3" id="KW-0004">4Fe-4S</keyword>
<dbReference type="Gene3D" id="3.50.50.60">
    <property type="entry name" value="FAD/NAD(P)-binding domain"/>
    <property type="match status" value="3"/>
</dbReference>
<dbReference type="PROSITE" id="PS51379">
    <property type="entry name" value="4FE4S_FER_2"/>
    <property type="match status" value="3"/>
</dbReference>
<comment type="cofactor">
    <cofactor evidence="1">
        <name>FAD</name>
        <dbReference type="ChEBI" id="CHEBI:57692"/>
    </cofactor>
</comment>
<dbReference type="InterPro" id="IPR017896">
    <property type="entry name" value="4Fe4S_Fe-S-bd"/>
</dbReference>
<keyword evidence="7" id="KW-0408">Iron</keyword>
<dbReference type="InterPro" id="IPR017900">
    <property type="entry name" value="4Fe4S_Fe_S_CS"/>
</dbReference>
<protein>
    <submittedName>
        <fullName evidence="10">FAD-dependent oxidoreductase</fullName>
    </submittedName>
</protein>
<dbReference type="SUPFAM" id="SSF51905">
    <property type="entry name" value="FAD/NAD(P)-binding domain"/>
    <property type="match status" value="1"/>
</dbReference>
<gene>
    <name evidence="10" type="ORF">L7E55_17250</name>
</gene>
<keyword evidence="8" id="KW-0411">Iron-sulfur</keyword>
<accession>A0A9X4JWT9</accession>
<dbReference type="GO" id="GO:0051539">
    <property type="term" value="F:4 iron, 4 sulfur cluster binding"/>
    <property type="evidence" value="ECO:0007669"/>
    <property type="project" value="UniProtKB-KW"/>
</dbReference>
<evidence type="ECO:0000256" key="3">
    <source>
        <dbReference type="ARBA" id="ARBA00022485"/>
    </source>
</evidence>